<dbReference type="AlphaFoldDB" id="A0A8I0TR61"/>
<dbReference type="EMBL" id="JADBGF010000001">
    <property type="protein sequence ID" value="MBE1597157.1"/>
    <property type="molecule type" value="Genomic_DNA"/>
</dbReference>
<reference evidence="2 3" key="1">
    <citation type="submission" date="2020-10" db="EMBL/GenBank/DDBJ databases">
        <title>Sequencing the genomes of 1000 actinobacteria strains.</title>
        <authorList>
            <person name="Klenk H.-P."/>
        </authorList>
    </citation>
    <scope>NUCLEOTIDE SEQUENCE [LARGE SCALE GENOMIC DNA]</scope>
    <source>
        <strain evidence="2 3">DSM 41803</strain>
    </source>
</reference>
<dbReference type="OrthoDB" id="4324904at2"/>
<accession>A0A8I0TR61</accession>
<name>A0A8I0TR61_9ACTN</name>
<evidence type="ECO:0000259" key="1">
    <source>
        <dbReference type="Pfam" id="PF19575"/>
    </source>
</evidence>
<evidence type="ECO:0000313" key="3">
    <source>
        <dbReference type="Proteomes" id="UP000629287"/>
    </source>
</evidence>
<dbReference type="RefSeq" id="WP_046917052.1">
    <property type="nucleotide sequence ID" value="NZ_JADBGF010000001.1"/>
</dbReference>
<dbReference type="Proteomes" id="UP000629287">
    <property type="component" value="Unassembled WGS sequence"/>
</dbReference>
<comment type="caution">
    <text evidence="2">The sequence shown here is derived from an EMBL/GenBank/DDBJ whole genome shotgun (WGS) entry which is preliminary data.</text>
</comment>
<evidence type="ECO:0000313" key="2">
    <source>
        <dbReference type="EMBL" id="MBE1597157.1"/>
    </source>
</evidence>
<organism evidence="2 3">
    <name type="scientific">Streptomyces stelliscabiei</name>
    <dbReference type="NCBI Taxonomy" id="146820"/>
    <lineage>
        <taxon>Bacteria</taxon>
        <taxon>Bacillati</taxon>
        <taxon>Actinomycetota</taxon>
        <taxon>Actinomycetes</taxon>
        <taxon>Kitasatosporales</taxon>
        <taxon>Streptomycetaceae</taxon>
        <taxon>Streptomyces</taxon>
    </lineage>
</organism>
<dbReference type="Pfam" id="PF19575">
    <property type="entry name" value="HTH_58"/>
    <property type="match status" value="1"/>
</dbReference>
<gene>
    <name evidence="2" type="ORF">H4687_003286</name>
</gene>
<proteinExistence type="predicted"/>
<sequence>MRDYKPGTQLTGDVRTAARDKAAELYGQGCTIRSVAQQLGRSYGGTRVLLLEAGVTLRGRGGGIRKAAV</sequence>
<protein>
    <recommendedName>
        <fullName evidence="1">Helix-turn-helix domain-containing protein</fullName>
    </recommendedName>
</protein>
<keyword evidence="3" id="KW-1185">Reference proteome</keyword>
<feature type="domain" description="Helix-turn-helix" evidence="1">
    <location>
        <begin position="6"/>
        <end position="64"/>
    </location>
</feature>
<dbReference type="InterPro" id="IPR045745">
    <property type="entry name" value="HTH_58_Actinobacteria-type"/>
</dbReference>
<dbReference type="GeneID" id="86827862"/>